<dbReference type="AlphaFoldDB" id="A0A3B1E1F8"/>
<keyword evidence="7 14" id="KW-0378">Hydrolase</keyword>
<evidence type="ECO:0000256" key="2">
    <source>
        <dbReference type="ARBA" id="ARBA00010621"/>
    </source>
</evidence>
<gene>
    <name evidence="14" type="ORF">MNBD_PLANCTO03-2453</name>
</gene>
<dbReference type="InterPro" id="IPR003824">
    <property type="entry name" value="UppP"/>
</dbReference>
<evidence type="ECO:0000256" key="7">
    <source>
        <dbReference type="ARBA" id="ARBA00022801"/>
    </source>
</evidence>
<dbReference type="GO" id="GO:0050380">
    <property type="term" value="F:undecaprenyl-diphosphatase activity"/>
    <property type="evidence" value="ECO:0007669"/>
    <property type="project" value="UniProtKB-EC"/>
</dbReference>
<evidence type="ECO:0000256" key="4">
    <source>
        <dbReference type="ARBA" id="ARBA00021581"/>
    </source>
</evidence>
<evidence type="ECO:0000256" key="12">
    <source>
        <dbReference type="SAM" id="MobiDB-lite"/>
    </source>
</evidence>
<evidence type="ECO:0000256" key="1">
    <source>
        <dbReference type="ARBA" id="ARBA00004651"/>
    </source>
</evidence>
<name>A0A3B1E1F8_9ZZZZ</name>
<evidence type="ECO:0000256" key="13">
    <source>
        <dbReference type="SAM" id="Phobius"/>
    </source>
</evidence>
<evidence type="ECO:0000256" key="8">
    <source>
        <dbReference type="ARBA" id="ARBA00022989"/>
    </source>
</evidence>
<reference evidence="14" key="1">
    <citation type="submission" date="2018-06" db="EMBL/GenBank/DDBJ databases">
        <authorList>
            <person name="Zhirakovskaya E."/>
        </authorList>
    </citation>
    <scope>NUCLEOTIDE SEQUENCE</scope>
</reference>
<evidence type="ECO:0000256" key="3">
    <source>
        <dbReference type="ARBA" id="ARBA00012374"/>
    </source>
</evidence>
<comment type="subcellular location">
    <subcellularLocation>
        <location evidence="1">Cell membrane</location>
        <topology evidence="1">Multi-pass membrane protein</topology>
    </subcellularLocation>
</comment>
<dbReference type="Pfam" id="PF02673">
    <property type="entry name" value="BacA"/>
    <property type="match status" value="1"/>
</dbReference>
<feature type="transmembrane region" description="Helical" evidence="13">
    <location>
        <begin position="32"/>
        <end position="51"/>
    </location>
</feature>
<feature type="transmembrane region" description="Helical" evidence="13">
    <location>
        <begin position="63"/>
        <end position="84"/>
    </location>
</feature>
<comment type="catalytic activity">
    <reaction evidence="11">
        <text>di-trans,octa-cis-undecaprenyl diphosphate + H2O = di-trans,octa-cis-undecaprenyl phosphate + phosphate + H(+)</text>
        <dbReference type="Rhea" id="RHEA:28094"/>
        <dbReference type="ChEBI" id="CHEBI:15377"/>
        <dbReference type="ChEBI" id="CHEBI:15378"/>
        <dbReference type="ChEBI" id="CHEBI:43474"/>
        <dbReference type="ChEBI" id="CHEBI:58405"/>
        <dbReference type="ChEBI" id="CHEBI:60392"/>
        <dbReference type="EC" id="3.6.1.27"/>
    </reaction>
</comment>
<organism evidence="14">
    <name type="scientific">hydrothermal vent metagenome</name>
    <dbReference type="NCBI Taxonomy" id="652676"/>
    <lineage>
        <taxon>unclassified sequences</taxon>
        <taxon>metagenomes</taxon>
        <taxon>ecological metagenomes</taxon>
    </lineage>
</organism>
<evidence type="ECO:0000256" key="9">
    <source>
        <dbReference type="ARBA" id="ARBA00023136"/>
    </source>
</evidence>
<dbReference type="EMBL" id="UOGK01000190">
    <property type="protein sequence ID" value="VAX39045.1"/>
    <property type="molecule type" value="Genomic_DNA"/>
</dbReference>
<evidence type="ECO:0000313" key="14">
    <source>
        <dbReference type="EMBL" id="VAX39045.1"/>
    </source>
</evidence>
<dbReference type="GO" id="GO:0005886">
    <property type="term" value="C:plasma membrane"/>
    <property type="evidence" value="ECO:0007669"/>
    <property type="project" value="UniProtKB-SubCell"/>
</dbReference>
<comment type="similarity">
    <text evidence="2">Belongs to the UppP family.</text>
</comment>
<feature type="non-terminal residue" evidence="14">
    <location>
        <position position="1"/>
    </location>
</feature>
<accession>A0A3B1E1F8</accession>
<feature type="region of interest" description="Disordered" evidence="12">
    <location>
        <begin position="93"/>
        <end position="124"/>
    </location>
</feature>
<proteinExistence type="inferred from homology"/>
<protein>
    <recommendedName>
        <fullName evidence="4">Undecaprenyl-diphosphatase</fullName>
        <ecNumber evidence="3">3.6.1.27</ecNumber>
    </recommendedName>
    <alternativeName>
        <fullName evidence="10">Undecaprenyl pyrophosphate phosphatase</fullName>
    </alternativeName>
</protein>
<feature type="compositionally biased region" description="Basic and acidic residues" evidence="12">
    <location>
        <begin position="113"/>
        <end position="124"/>
    </location>
</feature>
<evidence type="ECO:0000256" key="5">
    <source>
        <dbReference type="ARBA" id="ARBA00022475"/>
    </source>
</evidence>
<dbReference type="EC" id="3.6.1.27" evidence="3"/>
<evidence type="ECO:0000256" key="6">
    <source>
        <dbReference type="ARBA" id="ARBA00022692"/>
    </source>
</evidence>
<keyword evidence="6 13" id="KW-0812">Transmembrane</keyword>
<keyword evidence="5" id="KW-1003">Cell membrane</keyword>
<evidence type="ECO:0000256" key="11">
    <source>
        <dbReference type="ARBA" id="ARBA00047594"/>
    </source>
</evidence>
<keyword evidence="9 13" id="KW-0472">Membrane</keyword>
<sequence>GGACVYKLAKNLKHAHDTNTPNLFEVIGTSSVLIGIIVATLSAAVAIKWLVGFLNKHGLAPFGWYRLALCAVLGGLILGGIVRIEPPVAEDAPVLPSPGLQSGIEPGATDEDPGLKSEARMEDT</sequence>
<keyword evidence="8 13" id="KW-1133">Transmembrane helix</keyword>
<evidence type="ECO:0000256" key="10">
    <source>
        <dbReference type="ARBA" id="ARBA00032707"/>
    </source>
</evidence>